<dbReference type="InterPro" id="IPR009030">
    <property type="entry name" value="Growth_fac_rcpt_cys_sf"/>
</dbReference>
<feature type="domain" description="Growth factor receptor" evidence="4">
    <location>
        <begin position="85"/>
        <end position="210"/>
    </location>
</feature>
<dbReference type="InterPro" id="IPR000494">
    <property type="entry name" value="Rcpt_L-dom"/>
</dbReference>
<keyword evidence="6" id="KW-1185">Reference proteome</keyword>
<organism evidence="5 6">
    <name type="scientific">Ilyodon furcidens</name>
    <name type="common">goldbreast splitfin</name>
    <dbReference type="NCBI Taxonomy" id="33524"/>
    <lineage>
        <taxon>Eukaryota</taxon>
        <taxon>Metazoa</taxon>
        <taxon>Chordata</taxon>
        <taxon>Craniata</taxon>
        <taxon>Vertebrata</taxon>
        <taxon>Euteleostomi</taxon>
        <taxon>Actinopterygii</taxon>
        <taxon>Neopterygii</taxon>
        <taxon>Teleostei</taxon>
        <taxon>Neoteleostei</taxon>
        <taxon>Acanthomorphata</taxon>
        <taxon>Ovalentaria</taxon>
        <taxon>Atherinomorphae</taxon>
        <taxon>Cyprinodontiformes</taxon>
        <taxon>Goodeidae</taxon>
        <taxon>Ilyodon</taxon>
    </lineage>
</organism>
<keyword evidence="5" id="KW-0418">Kinase</keyword>
<dbReference type="Proteomes" id="UP001482620">
    <property type="component" value="Unassembled WGS sequence"/>
</dbReference>
<dbReference type="InterPro" id="IPR036941">
    <property type="entry name" value="Rcpt_L-dom_sf"/>
</dbReference>
<keyword evidence="5" id="KW-0808">Transferase</keyword>
<dbReference type="SUPFAM" id="SSF57184">
    <property type="entry name" value="Growth factor receptor domain"/>
    <property type="match status" value="1"/>
</dbReference>
<dbReference type="Pfam" id="PF14843">
    <property type="entry name" value="GF_recep_IV"/>
    <property type="match status" value="1"/>
</dbReference>
<dbReference type="Gene3D" id="3.80.20.20">
    <property type="entry name" value="Receptor L-domain"/>
    <property type="match status" value="1"/>
</dbReference>
<reference evidence="5 6" key="1">
    <citation type="submission" date="2021-06" db="EMBL/GenBank/DDBJ databases">
        <authorList>
            <person name="Palmer J.M."/>
        </authorList>
    </citation>
    <scope>NUCLEOTIDE SEQUENCE [LARGE SCALE GENOMIC DNA]</scope>
    <source>
        <strain evidence="6">if_2019</strain>
        <tissue evidence="5">Muscle</tissue>
    </source>
</reference>
<feature type="domain" description="Receptor L-domain" evidence="3">
    <location>
        <begin position="14"/>
        <end position="59"/>
    </location>
</feature>
<dbReference type="Gene3D" id="2.10.220.10">
    <property type="entry name" value="Hormone Receptor, Insulin-like Growth Factor Receptor 1, Chain A, domain 2"/>
    <property type="match status" value="2"/>
</dbReference>
<keyword evidence="5" id="KW-0675">Receptor</keyword>
<comment type="caution">
    <text evidence="5">The sequence shown here is derived from an EMBL/GenBank/DDBJ whole genome shotgun (WGS) entry which is preliminary data.</text>
</comment>
<dbReference type="Pfam" id="PF01030">
    <property type="entry name" value="Recep_L_domain"/>
    <property type="match status" value="1"/>
</dbReference>
<evidence type="ECO:0000313" key="6">
    <source>
        <dbReference type="Proteomes" id="UP001482620"/>
    </source>
</evidence>
<evidence type="ECO:0000256" key="2">
    <source>
        <dbReference type="SAM" id="SignalP"/>
    </source>
</evidence>
<dbReference type="GO" id="GO:0016301">
    <property type="term" value="F:kinase activity"/>
    <property type="evidence" value="ECO:0007669"/>
    <property type="project" value="UniProtKB-KW"/>
</dbReference>
<sequence>MSFSHLHLLCPLSGISLLVLKQQGISSLQLQSLREISAGNVHIAENSQLCYYSTVNWTRLFRAGNQKVLIRNNRSPQECAKEHMVCDTLCSDAGCWGPGPDQCMSCRYFSRGRTCVYSCNLYEGDIREYANGSMCVECDAQCEWADDDSLTCQGPGPEHCAKCLHFKDGPNCVEKCPDGLQGANSFIFKYAEVNNECHPCHANCTQGYEQSVRGHILVLHLNSLSSALNETSLFFLIHLSLFQFVHNKQYADMLFFYFCSRI</sequence>
<dbReference type="CDD" id="cd00064">
    <property type="entry name" value="FU"/>
    <property type="match status" value="2"/>
</dbReference>
<keyword evidence="1" id="KW-0325">Glycoprotein</keyword>
<accession>A0ABV0U4H4</accession>
<feature type="signal peptide" evidence="2">
    <location>
        <begin position="1"/>
        <end position="27"/>
    </location>
</feature>
<keyword evidence="2" id="KW-0732">Signal</keyword>
<dbReference type="EMBL" id="JAHRIQ010058616">
    <property type="protein sequence ID" value="MEQ2239941.1"/>
    <property type="molecule type" value="Genomic_DNA"/>
</dbReference>
<evidence type="ECO:0000313" key="5">
    <source>
        <dbReference type="EMBL" id="MEQ2239941.1"/>
    </source>
</evidence>
<dbReference type="SUPFAM" id="SSF52058">
    <property type="entry name" value="L domain-like"/>
    <property type="match status" value="1"/>
</dbReference>
<dbReference type="InterPro" id="IPR006212">
    <property type="entry name" value="Furin_repeat"/>
</dbReference>
<evidence type="ECO:0000259" key="4">
    <source>
        <dbReference type="Pfam" id="PF14843"/>
    </source>
</evidence>
<feature type="chain" id="PRO_5045374464" evidence="2">
    <location>
        <begin position="28"/>
        <end position="262"/>
    </location>
</feature>
<evidence type="ECO:0000259" key="3">
    <source>
        <dbReference type="Pfam" id="PF01030"/>
    </source>
</evidence>
<dbReference type="InterPro" id="IPR032778">
    <property type="entry name" value="GF_recep_IV"/>
</dbReference>
<protein>
    <submittedName>
        <fullName evidence="5">Receptor tyrosine-protein kinase erbB-4</fullName>
    </submittedName>
</protein>
<evidence type="ECO:0000256" key="1">
    <source>
        <dbReference type="ARBA" id="ARBA00023180"/>
    </source>
</evidence>
<gene>
    <name evidence="5" type="primary">ERBB4_2</name>
    <name evidence="5" type="ORF">ILYODFUR_009758</name>
</gene>
<dbReference type="SMART" id="SM00261">
    <property type="entry name" value="FU"/>
    <property type="match status" value="2"/>
</dbReference>
<name>A0ABV0U4H4_9TELE</name>
<proteinExistence type="predicted"/>